<gene>
    <name evidence="1" type="ORF">PARMNEM_LOCUS1962</name>
</gene>
<dbReference type="AlphaFoldDB" id="A0AAV1KCQ0"/>
<evidence type="ECO:0000313" key="1">
    <source>
        <dbReference type="EMBL" id="CAK1580114.1"/>
    </source>
</evidence>
<comment type="caution">
    <text evidence="1">The sequence shown here is derived from an EMBL/GenBank/DDBJ whole genome shotgun (WGS) entry which is preliminary data.</text>
</comment>
<accession>A0AAV1KCQ0</accession>
<sequence>MHQIDNEVMELPNTFEPLGTPRSFTNRLKQQQNLSEKRLRMVRALRQKTRPLKIKMANLEQIPEEFKTKALVYDDDSNLLYSIGSYQ</sequence>
<evidence type="ECO:0000313" key="2">
    <source>
        <dbReference type="Proteomes" id="UP001314205"/>
    </source>
</evidence>
<keyword evidence="2" id="KW-1185">Reference proteome</keyword>
<protein>
    <submittedName>
        <fullName evidence="1">Uncharacterized protein</fullName>
    </submittedName>
</protein>
<organism evidence="1 2">
    <name type="scientific">Parnassius mnemosyne</name>
    <name type="common">clouded apollo</name>
    <dbReference type="NCBI Taxonomy" id="213953"/>
    <lineage>
        <taxon>Eukaryota</taxon>
        <taxon>Metazoa</taxon>
        <taxon>Ecdysozoa</taxon>
        <taxon>Arthropoda</taxon>
        <taxon>Hexapoda</taxon>
        <taxon>Insecta</taxon>
        <taxon>Pterygota</taxon>
        <taxon>Neoptera</taxon>
        <taxon>Endopterygota</taxon>
        <taxon>Lepidoptera</taxon>
        <taxon>Glossata</taxon>
        <taxon>Ditrysia</taxon>
        <taxon>Papilionoidea</taxon>
        <taxon>Papilionidae</taxon>
        <taxon>Parnassiinae</taxon>
        <taxon>Parnassini</taxon>
        <taxon>Parnassius</taxon>
        <taxon>Driopa</taxon>
    </lineage>
</organism>
<reference evidence="1 2" key="1">
    <citation type="submission" date="2023-11" db="EMBL/GenBank/DDBJ databases">
        <authorList>
            <person name="Hedman E."/>
            <person name="Englund M."/>
            <person name="Stromberg M."/>
            <person name="Nyberg Akerstrom W."/>
            <person name="Nylinder S."/>
            <person name="Jareborg N."/>
            <person name="Kallberg Y."/>
            <person name="Kronander E."/>
        </authorList>
    </citation>
    <scope>NUCLEOTIDE SEQUENCE [LARGE SCALE GENOMIC DNA]</scope>
</reference>
<dbReference type="Proteomes" id="UP001314205">
    <property type="component" value="Unassembled WGS sequence"/>
</dbReference>
<proteinExistence type="predicted"/>
<name>A0AAV1KCQ0_9NEOP</name>
<dbReference type="EMBL" id="CAVLGL010000013">
    <property type="protein sequence ID" value="CAK1580114.1"/>
    <property type="molecule type" value="Genomic_DNA"/>
</dbReference>